<proteinExistence type="predicted"/>
<sequence>MFKLKSKKGFVIVEVLCGISIFMILFYPSLHGIYTSLKIKKQQIPLEVYFTYLESLKNNLIYNNTYEELKFLQENNKIYIKDEKIQEKILKSKDIKNIFTDEVPLTFPYIKMDVLGDEILEVNLQLNYKFNEKNKKIDCKFYKGRYKR</sequence>
<keyword evidence="3" id="KW-1185">Reference proteome</keyword>
<reference evidence="2 3" key="1">
    <citation type="submission" date="2019-04" db="EMBL/GenBank/DDBJ databases">
        <title>Genome sequencing of Clostridium botulinum Groups I-IV and Clostridium butyricum.</title>
        <authorList>
            <person name="Brunt J."/>
            <person name="Van Vliet A.H.M."/>
            <person name="Stringer S.C."/>
            <person name="Carter A.T."/>
            <person name="Peck M.W."/>
        </authorList>
    </citation>
    <scope>NUCLEOTIDE SEQUENCE [LARGE SCALE GENOMIC DNA]</scope>
    <source>
        <strain evidence="2 3">IFR 18/094</strain>
    </source>
</reference>
<keyword evidence="1" id="KW-0812">Transmembrane</keyword>
<feature type="transmembrane region" description="Helical" evidence="1">
    <location>
        <begin position="12"/>
        <end position="34"/>
    </location>
</feature>
<protein>
    <submittedName>
        <fullName evidence="2">Type II secretion system protein</fullName>
    </submittedName>
</protein>
<gene>
    <name evidence="2" type="ORF">FDF74_03760</name>
</gene>
<dbReference type="Proteomes" id="UP000473885">
    <property type="component" value="Unassembled WGS sequence"/>
</dbReference>
<dbReference type="EMBL" id="SXDP01000002">
    <property type="protein sequence ID" value="NEZ46327.1"/>
    <property type="molecule type" value="Genomic_DNA"/>
</dbReference>
<evidence type="ECO:0000313" key="2">
    <source>
        <dbReference type="EMBL" id="NEZ46327.1"/>
    </source>
</evidence>
<accession>A0A6M0R970</accession>
<comment type="caution">
    <text evidence="2">The sequence shown here is derived from an EMBL/GenBank/DDBJ whole genome shotgun (WGS) entry which is preliminary data.</text>
</comment>
<keyword evidence="1" id="KW-1133">Transmembrane helix</keyword>
<name>A0A6M0R970_9CLOT</name>
<dbReference type="RefSeq" id="WP_163248590.1">
    <property type="nucleotide sequence ID" value="NZ_SXDP01000002.1"/>
</dbReference>
<evidence type="ECO:0000313" key="3">
    <source>
        <dbReference type="Proteomes" id="UP000473885"/>
    </source>
</evidence>
<keyword evidence="1" id="KW-0472">Membrane</keyword>
<dbReference type="AlphaFoldDB" id="A0A6M0R970"/>
<evidence type="ECO:0000256" key="1">
    <source>
        <dbReference type="SAM" id="Phobius"/>
    </source>
</evidence>
<organism evidence="2 3">
    <name type="scientific">Clostridium niameyense</name>
    <dbReference type="NCBI Taxonomy" id="1622073"/>
    <lineage>
        <taxon>Bacteria</taxon>
        <taxon>Bacillati</taxon>
        <taxon>Bacillota</taxon>
        <taxon>Clostridia</taxon>
        <taxon>Eubacteriales</taxon>
        <taxon>Clostridiaceae</taxon>
        <taxon>Clostridium</taxon>
    </lineage>
</organism>